<dbReference type="InterPro" id="IPR002634">
    <property type="entry name" value="BolA"/>
</dbReference>
<evidence type="ECO:0000313" key="3">
    <source>
        <dbReference type="Proteomes" id="UP000078596"/>
    </source>
</evidence>
<gene>
    <name evidence="2" type="ORF">A9404_02460</name>
</gene>
<comment type="similarity">
    <text evidence="1">Belongs to the BolA/IbaG family.</text>
</comment>
<dbReference type="RefSeq" id="WP_066098347.1">
    <property type="nucleotide sequence ID" value="NZ_CP016027.1"/>
</dbReference>
<dbReference type="SUPFAM" id="SSF82657">
    <property type="entry name" value="BolA-like"/>
    <property type="match status" value="1"/>
</dbReference>
<dbReference type="Proteomes" id="UP000078596">
    <property type="component" value="Chromosome"/>
</dbReference>
<dbReference type="InterPro" id="IPR036065">
    <property type="entry name" value="BolA-like_sf"/>
</dbReference>
<evidence type="ECO:0000313" key="2">
    <source>
        <dbReference type="EMBL" id="ANJ66391.1"/>
    </source>
</evidence>
<protein>
    <submittedName>
        <fullName evidence="2">Uncharacterized protein</fullName>
    </submittedName>
</protein>
<dbReference type="Gene3D" id="3.30.300.90">
    <property type="entry name" value="BolA-like"/>
    <property type="match status" value="1"/>
</dbReference>
<reference evidence="2 3" key="1">
    <citation type="submission" date="2016-06" db="EMBL/GenBank/DDBJ databases">
        <title>Insight into the functional genes involving in sulfur oxidation in Pearl River water.</title>
        <authorList>
            <person name="Luo J."/>
            <person name="Tan X."/>
            <person name="Lin W."/>
        </authorList>
    </citation>
    <scope>NUCLEOTIDE SEQUENCE [LARGE SCALE GENOMIC DNA]</scope>
    <source>
        <strain evidence="2 3">LS2</strain>
    </source>
</reference>
<name>A0A191ZET9_9GAMM</name>
<sequence length="80" mass="8635">MQILMPDAQINILALGNAIDMHVVSARFAGKSTQERQRPIKAMFSGDLFSGRIGTLSINAYTPDECAFGMALGETCWQAG</sequence>
<keyword evidence="3" id="KW-1185">Reference proteome</keyword>
<organism evidence="2 3">
    <name type="scientific">Halothiobacillus diazotrophicus</name>
    <dbReference type="NCBI Taxonomy" id="1860122"/>
    <lineage>
        <taxon>Bacteria</taxon>
        <taxon>Pseudomonadati</taxon>
        <taxon>Pseudomonadota</taxon>
        <taxon>Gammaproteobacteria</taxon>
        <taxon>Chromatiales</taxon>
        <taxon>Halothiobacillaceae</taxon>
        <taxon>Halothiobacillus</taxon>
    </lineage>
</organism>
<dbReference type="AlphaFoldDB" id="A0A191ZET9"/>
<accession>A0A191ZET9</accession>
<dbReference type="KEGG" id="haz:A9404_02460"/>
<dbReference type="Pfam" id="PF01722">
    <property type="entry name" value="BolA"/>
    <property type="match status" value="1"/>
</dbReference>
<evidence type="ECO:0000256" key="1">
    <source>
        <dbReference type="RuleBase" id="RU003860"/>
    </source>
</evidence>
<proteinExistence type="inferred from homology"/>
<dbReference type="EMBL" id="CP016027">
    <property type="protein sequence ID" value="ANJ66391.1"/>
    <property type="molecule type" value="Genomic_DNA"/>
</dbReference>